<feature type="domain" description="RmlD-like substrate binding" evidence="3">
    <location>
        <begin position="30"/>
        <end position="309"/>
    </location>
</feature>
<dbReference type="InterPro" id="IPR036291">
    <property type="entry name" value="NAD(P)-bd_dom_sf"/>
</dbReference>
<keyword evidence="7" id="KW-1185">Reference proteome</keyword>
<dbReference type="AlphaFoldDB" id="A0A174FKU2"/>
<evidence type="ECO:0000313" key="5">
    <source>
        <dbReference type="EMBL" id="SQB04526.1"/>
    </source>
</evidence>
<sequence length="315" mass="35434">MPRSTFVRRVRFGGSRPLPAIIKNGGKWIMKVLVTGVKGQLGHDVMNELALRGIEGIGVDVEEMDITDRTACETVISQEKPDAVIHCAAYTAVDAAEDNLELCRKINAEGTRNIARVCKAMDIKMMYISTDYVFNGGGQRPWEPDDHREPLNVYGLTKYEGEIAVEQNIQKYFIVRIAWVFGVNGRNFIKTMLRLGKEKGAVSVVNDQIGSPTYTYDLARLLVDMIQTDKYGRYHATNEGLCSWYEFACEIFRQAGMDEVKVTPVDSDGFPAKAKRPSNSRMSKEKLTENGFERLPSWQDALGRYLKVLKENGMA</sequence>
<keyword evidence="2 4" id="KW-0560">Oxidoreductase</keyword>
<proteinExistence type="inferred from homology"/>
<evidence type="ECO:0000313" key="4">
    <source>
        <dbReference type="EMBL" id="CUO50884.1"/>
    </source>
</evidence>
<dbReference type="SUPFAM" id="SSF51735">
    <property type="entry name" value="NAD(P)-binding Rossmann-fold domains"/>
    <property type="match status" value="1"/>
</dbReference>
<dbReference type="Proteomes" id="UP000095512">
    <property type="component" value="Unassembled WGS sequence"/>
</dbReference>
<comment type="function">
    <text evidence="2">Catalyzes the reduction of dTDP-6-deoxy-L-lyxo-4-hexulose to yield dTDP-L-rhamnose.</text>
</comment>
<evidence type="ECO:0000313" key="7">
    <source>
        <dbReference type="Proteomes" id="UP000251853"/>
    </source>
</evidence>
<dbReference type="InterPro" id="IPR029903">
    <property type="entry name" value="RmlD-like-bd"/>
</dbReference>
<reference evidence="4 6" key="1">
    <citation type="submission" date="2015-09" db="EMBL/GenBank/DDBJ databases">
        <authorList>
            <consortium name="Pathogen Informatics"/>
        </authorList>
    </citation>
    <scope>NUCLEOTIDE SEQUENCE [LARGE SCALE GENOMIC DNA]</scope>
    <source>
        <strain evidence="4 6">2789STDY5834865</strain>
    </source>
</reference>
<dbReference type="InterPro" id="IPR005913">
    <property type="entry name" value="dTDP_dehydrorham_reduct"/>
</dbReference>
<dbReference type="UniPathway" id="UPA00124"/>
<dbReference type="NCBIfam" id="TIGR01214">
    <property type="entry name" value="rmlD"/>
    <property type="match status" value="1"/>
</dbReference>
<dbReference type="PANTHER" id="PTHR10491">
    <property type="entry name" value="DTDP-4-DEHYDRORHAMNOSE REDUCTASE"/>
    <property type="match status" value="1"/>
</dbReference>
<dbReference type="Proteomes" id="UP000251853">
    <property type="component" value="Unassembled WGS sequence"/>
</dbReference>
<protein>
    <recommendedName>
        <fullName evidence="2">dTDP-4-dehydrorhamnose reductase</fullName>
        <ecNumber evidence="2">1.1.1.133</ecNumber>
    </recommendedName>
</protein>
<dbReference type="Pfam" id="PF04321">
    <property type="entry name" value="RmlD_sub_bind"/>
    <property type="match status" value="1"/>
</dbReference>
<gene>
    <name evidence="4" type="primary">rmlD_1</name>
    <name evidence="4" type="ORF">ERS852480_01274</name>
    <name evidence="5" type="ORF">NCTC11224_00943</name>
</gene>
<dbReference type="GO" id="GO:0019305">
    <property type="term" value="P:dTDP-rhamnose biosynthetic process"/>
    <property type="evidence" value="ECO:0007669"/>
    <property type="project" value="UniProtKB-UniPathway"/>
</dbReference>
<evidence type="ECO:0000259" key="3">
    <source>
        <dbReference type="Pfam" id="PF04321"/>
    </source>
</evidence>
<dbReference type="Gene3D" id="3.40.50.720">
    <property type="entry name" value="NAD(P)-binding Rossmann-like Domain"/>
    <property type="match status" value="1"/>
</dbReference>
<dbReference type="GO" id="GO:0005829">
    <property type="term" value="C:cytosol"/>
    <property type="evidence" value="ECO:0007669"/>
    <property type="project" value="TreeGrafter"/>
</dbReference>
<evidence type="ECO:0000313" key="6">
    <source>
        <dbReference type="Proteomes" id="UP000095512"/>
    </source>
</evidence>
<dbReference type="GO" id="GO:0008831">
    <property type="term" value="F:dTDP-4-dehydrorhamnose reductase activity"/>
    <property type="evidence" value="ECO:0007669"/>
    <property type="project" value="UniProtKB-EC"/>
</dbReference>
<organism evidence="4 6">
    <name type="scientific">Enterocloster clostridioformis</name>
    <dbReference type="NCBI Taxonomy" id="1531"/>
    <lineage>
        <taxon>Bacteria</taxon>
        <taxon>Bacillati</taxon>
        <taxon>Bacillota</taxon>
        <taxon>Clostridia</taxon>
        <taxon>Lachnospirales</taxon>
        <taxon>Lachnospiraceae</taxon>
        <taxon>Enterocloster</taxon>
    </lineage>
</organism>
<dbReference type="Gene3D" id="3.90.25.10">
    <property type="entry name" value="UDP-galactose 4-epimerase, domain 1"/>
    <property type="match status" value="1"/>
</dbReference>
<name>A0A174FKU2_9FIRM</name>
<dbReference type="CDD" id="cd05254">
    <property type="entry name" value="dTDP_HR_like_SDR_e"/>
    <property type="match status" value="1"/>
</dbReference>
<keyword evidence="2" id="KW-0521">NADP</keyword>
<evidence type="ECO:0000256" key="1">
    <source>
        <dbReference type="ARBA" id="ARBA00010944"/>
    </source>
</evidence>
<dbReference type="EC" id="1.1.1.133" evidence="2"/>
<dbReference type="EMBL" id="UAVW01000001">
    <property type="protein sequence ID" value="SQB04526.1"/>
    <property type="molecule type" value="Genomic_DNA"/>
</dbReference>
<dbReference type="EMBL" id="CZAB01000007">
    <property type="protein sequence ID" value="CUO50884.1"/>
    <property type="molecule type" value="Genomic_DNA"/>
</dbReference>
<accession>A0A174FKU2</accession>
<comment type="pathway">
    <text evidence="2">Carbohydrate biosynthesis; dTDP-L-rhamnose biosynthesis.</text>
</comment>
<evidence type="ECO:0000256" key="2">
    <source>
        <dbReference type="RuleBase" id="RU364082"/>
    </source>
</evidence>
<comment type="similarity">
    <text evidence="1 2">Belongs to the dTDP-4-dehydrorhamnose reductase family.</text>
</comment>
<dbReference type="PANTHER" id="PTHR10491:SF4">
    <property type="entry name" value="METHIONINE ADENOSYLTRANSFERASE 2 SUBUNIT BETA"/>
    <property type="match status" value="1"/>
</dbReference>
<reference evidence="5 7" key="2">
    <citation type="submission" date="2018-06" db="EMBL/GenBank/DDBJ databases">
        <authorList>
            <consortium name="Pathogen Informatics"/>
            <person name="Doyle S."/>
        </authorList>
    </citation>
    <scope>NUCLEOTIDE SEQUENCE [LARGE SCALE GENOMIC DNA]</scope>
    <source>
        <strain evidence="5 7">NCTC11224</strain>
    </source>
</reference>